<comment type="caution">
    <text evidence="3">The sequence shown here is derived from an EMBL/GenBank/DDBJ whole genome shotgun (WGS) entry which is preliminary data.</text>
</comment>
<dbReference type="Gene3D" id="3.30.2300.10">
    <property type="entry name" value="THUMP superfamily"/>
    <property type="match status" value="1"/>
</dbReference>
<dbReference type="SUPFAM" id="SSF143437">
    <property type="entry name" value="THUMP domain-like"/>
    <property type="match status" value="1"/>
</dbReference>
<dbReference type="PANTHER" id="PTHR13452:SF10">
    <property type="entry name" value="THUMP DOMAIN-CONTAINING PROTEIN 1"/>
    <property type="match status" value="1"/>
</dbReference>
<dbReference type="PROSITE" id="PS51165">
    <property type="entry name" value="THUMP"/>
    <property type="match status" value="1"/>
</dbReference>
<dbReference type="CDD" id="cd11717">
    <property type="entry name" value="THUMP_THUMPD1_like"/>
    <property type="match status" value="1"/>
</dbReference>
<dbReference type="PANTHER" id="PTHR13452">
    <property type="entry name" value="THUMP DOMAIN CONTAINING PROTEIN 1-RELATED"/>
    <property type="match status" value="1"/>
</dbReference>
<evidence type="ECO:0000259" key="2">
    <source>
        <dbReference type="PROSITE" id="PS51165"/>
    </source>
</evidence>
<dbReference type="GO" id="GO:0006400">
    <property type="term" value="P:tRNA modification"/>
    <property type="evidence" value="ECO:0007669"/>
    <property type="project" value="InterPro"/>
</dbReference>
<dbReference type="InterPro" id="IPR004114">
    <property type="entry name" value="THUMP_dom"/>
</dbReference>
<organism evidence="3 4">
    <name type="scientific">Tribonema minus</name>
    <dbReference type="NCBI Taxonomy" id="303371"/>
    <lineage>
        <taxon>Eukaryota</taxon>
        <taxon>Sar</taxon>
        <taxon>Stramenopiles</taxon>
        <taxon>Ochrophyta</taxon>
        <taxon>PX clade</taxon>
        <taxon>Xanthophyceae</taxon>
        <taxon>Tribonematales</taxon>
        <taxon>Tribonemataceae</taxon>
        <taxon>Tribonema</taxon>
    </lineage>
</organism>
<reference evidence="3" key="1">
    <citation type="submission" date="2021-02" db="EMBL/GenBank/DDBJ databases">
        <title>First Annotated Genome of the Yellow-green Alga Tribonema minus.</title>
        <authorList>
            <person name="Mahan K.M."/>
        </authorList>
    </citation>
    <scope>NUCLEOTIDE SEQUENCE</scope>
    <source>
        <strain evidence="3">UTEX B ZZ1240</strain>
    </source>
</reference>
<protein>
    <recommendedName>
        <fullName evidence="2">THUMP domain-containing protein</fullName>
    </recommendedName>
</protein>
<keyword evidence="1" id="KW-0694">RNA-binding</keyword>
<dbReference type="EMBL" id="JAFCMP010000190">
    <property type="protein sequence ID" value="KAG5183709.1"/>
    <property type="molecule type" value="Genomic_DNA"/>
</dbReference>
<proteinExistence type="predicted"/>
<feature type="non-terminal residue" evidence="3">
    <location>
        <position position="1"/>
    </location>
</feature>
<evidence type="ECO:0000256" key="1">
    <source>
        <dbReference type="PROSITE-ProRule" id="PRU00529"/>
    </source>
</evidence>
<gene>
    <name evidence="3" type="ORF">JKP88DRAFT_163797</name>
</gene>
<dbReference type="Pfam" id="PF02926">
    <property type="entry name" value="THUMP"/>
    <property type="match status" value="1"/>
</dbReference>
<feature type="domain" description="THUMP" evidence="2">
    <location>
        <begin position="26"/>
        <end position="130"/>
    </location>
</feature>
<evidence type="ECO:0000313" key="3">
    <source>
        <dbReference type="EMBL" id="KAG5183709.1"/>
    </source>
</evidence>
<sequence length="151" mass="16630">LRGVVVVCVLDKTLDIVSITAELFSDVRKTKVRRSRFLIRAVPLATTCYGDAESLVGIAKPLVDEAFETLREPVKWAVSLTRRNSGMQRQQVVDVFGGLVPNVHTVSLSEPEMVIVVEAMRGIIGVSVMKAATKVACSDFNLRRLQDEVCK</sequence>
<dbReference type="GO" id="GO:0003723">
    <property type="term" value="F:RNA binding"/>
    <property type="evidence" value="ECO:0007669"/>
    <property type="project" value="UniProtKB-UniRule"/>
</dbReference>
<dbReference type="AlphaFoldDB" id="A0A835Z5R2"/>
<keyword evidence="4" id="KW-1185">Reference proteome</keyword>
<accession>A0A835Z5R2</accession>
<dbReference type="Proteomes" id="UP000664859">
    <property type="component" value="Unassembled WGS sequence"/>
</dbReference>
<name>A0A835Z5R2_9STRA</name>
<dbReference type="OrthoDB" id="367221at2759"/>
<dbReference type="InterPro" id="IPR040183">
    <property type="entry name" value="THUMPD1-like"/>
</dbReference>
<evidence type="ECO:0000313" key="4">
    <source>
        <dbReference type="Proteomes" id="UP000664859"/>
    </source>
</evidence>